<sequence>MSKVLAILVGALCFSGIANANNNYIPILYNLSTILDFNPVKGPIKSLDEHVVANGKEIQEIKLNFDNGFCVENLTINRPTEGYSLELKLKGSVLEGQKNGKPFSIELSKDCNLHTVNDNGDKMEYTLNSNGMIKDTFFLGSKVSEHFYDKESNFVRSVFLFEDKVLSKNEVTYADSHERPLDYKITNSSGNSGGFIATNSCEYSEQLVPKLCQLTVQKTDSPPSKPTEMTVSTKVEFY</sequence>
<evidence type="ECO:0000256" key="2">
    <source>
        <dbReference type="ARBA" id="ARBA00022729"/>
    </source>
</evidence>
<accession>A0A848MBI3</accession>
<dbReference type="Proteomes" id="UP000585363">
    <property type="component" value="Unassembled WGS sequence"/>
</dbReference>
<evidence type="ECO:0000256" key="6">
    <source>
        <dbReference type="SAM" id="MobiDB-lite"/>
    </source>
</evidence>
<comment type="caution">
    <text evidence="8">The sequence shown here is derived from an EMBL/GenBank/DDBJ whole genome shotgun (WGS) entry which is preliminary data.</text>
</comment>
<reference evidence="8 9" key="2">
    <citation type="submission" date="2020-06" db="EMBL/GenBank/DDBJ databases">
        <title>Polyphasic characterization of a Rahnella strain isolated from tree sap.</title>
        <authorList>
            <person name="Kim I.S."/>
        </authorList>
    </citation>
    <scope>NUCLEOTIDE SEQUENCE [LARGE SCALE GENOMIC DNA]</scope>
    <source>
        <strain evidence="8 9">SAP-1</strain>
    </source>
</reference>
<dbReference type="RefSeq" id="WP_169401156.1">
    <property type="nucleotide sequence ID" value="NZ_JAADJU010000001.1"/>
</dbReference>
<keyword evidence="5 8" id="KW-0449">Lipoprotein</keyword>
<dbReference type="Pfam" id="PF06788">
    <property type="entry name" value="UPF0257"/>
    <property type="match status" value="1"/>
</dbReference>
<name>A0A848MBI3_9GAMM</name>
<proteinExistence type="predicted"/>
<keyword evidence="1" id="KW-1003">Cell membrane</keyword>
<keyword evidence="2 7" id="KW-0732">Signal</keyword>
<evidence type="ECO:0000256" key="5">
    <source>
        <dbReference type="ARBA" id="ARBA00023288"/>
    </source>
</evidence>
<dbReference type="InterPro" id="IPR010646">
    <property type="entry name" value="UPF0257"/>
</dbReference>
<evidence type="ECO:0000256" key="7">
    <source>
        <dbReference type="SAM" id="SignalP"/>
    </source>
</evidence>
<protein>
    <submittedName>
        <fullName evidence="8">YnfC family lipoprotein</fullName>
    </submittedName>
</protein>
<evidence type="ECO:0000313" key="8">
    <source>
        <dbReference type="EMBL" id="NMP25457.1"/>
    </source>
</evidence>
<keyword evidence="3" id="KW-0472">Membrane</keyword>
<dbReference type="GO" id="GO:0005886">
    <property type="term" value="C:plasma membrane"/>
    <property type="evidence" value="ECO:0007669"/>
    <property type="project" value="InterPro"/>
</dbReference>
<gene>
    <name evidence="8" type="ORF">GW590_00975</name>
</gene>
<dbReference type="EMBL" id="JAADJU010000001">
    <property type="protein sequence ID" value="NMP25457.1"/>
    <property type="molecule type" value="Genomic_DNA"/>
</dbReference>
<dbReference type="AlphaFoldDB" id="A0A848MBI3"/>
<feature type="signal peptide" evidence="7">
    <location>
        <begin position="1"/>
        <end position="20"/>
    </location>
</feature>
<evidence type="ECO:0000256" key="3">
    <source>
        <dbReference type="ARBA" id="ARBA00023136"/>
    </source>
</evidence>
<evidence type="ECO:0000256" key="1">
    <source>
        <dbReference type="ARBA" id="ARBA00022475"/>
    </source>
</evidence>
<evidence type="ECO:0000256" key="4">
    <source>
        <dbReference type="ARBA" id="ARBA00023139"/>
    </source>
</evidence>
<reference evidence="8 9" key="1">
    <citation type="submission" date="2020-01" db="EMBL/GenBank/DDBJ databases">
        <authorList>
            <person name="Lee S.D."/>
        </authorList>
    </citation>
    <scope>NUCLEOTIDE SEQUENCE [LARGE SCALE GENOMIC DNA]</scope>
    <source>
        <strain evidence="8 9">SAP-1</strain>
    </source>
</reference>
<evidence type="ECO:0000313" key="9">
    <source>
        <dbReference type="Proteomes" id="UP000585363"/>
    </source>
</evidence>
<feature type="region of interest" description="Disordered" evidence="6">
    <location>
        <begin position="219"/>
        <end position="238"/>
    </location>
</feature>
<keyword evidence="9" id="KW-1185">Reference proteome</keyword>
<keyword evidence="4" id="KW-0564">Palmitate</keyword>
<organism evidence="8 9">
    <name type="scientific">Rouxiella aceris</name>
    <dbReference type="NCBI Taxonomy" id="2703884"/>
    <lineage>
        <taxon>Bacteria</taxon>
        <taxon>Pseudomonadati</taxon>
        <taxon>Pseudomonadota</taxon>
        <taxon>Gammaproteobacteria</taxon>
        <taxon>Enterobacterales</taxon>
        <taxon>Yersiniaceae</taxon>
        <taxon>Rouxiella</taxon>
    </lineage>
</organism>
<feature type="chain" id="PRO_5032465849" evidence="7">
    <location>
        <begin position="21"/>
        <end position="238"/>
    </location>
</feature>